<dbReference type="Proteomes" id="UP001592531">
    <property type="component" value="Unassembled WGS sequence"/>
</dbReference>
<dbReference type="RefSeq" id="WP_380537469.1">
    <property type="nucleotide sequence ID" value="NZ_JBHFAB010000013.1"/>
</dbReference>
<reference evidence="1 2" key="1">
    <citation type="submission" date="2024-09" db="EMBL/GenBank/DDBJ databases">
        <authorList>
            <person name="Lee S.D."/>
        </authorList>
    </citation>
    <scope>NUCLEOTIDE SEQUENCE [LARGE SCALE GENOMIC DNA]</scope>
    <source>
        <strain evidence="1 2">N8-3</strain>
    </source>
</reference>
<proteinExistence type="predicted"/>
<dbReference type="EMBL" id="JBHFAB010000013">
    <property type="protein sequence ID" value="MFC1418673.1"/>
    <property type="molecule type" value="Genomic_DNA"/>
</dbReference>
<protein>
    <submittedName>
        <fullName evidence="1">Uncharacterized protein</fullName>
    </submittedName>
</protein>
<evidence type="ECO:0000313" key="2">
    <source>
        <dbReference type="Proteomes" id="UP001592531"/>
    </source>
</evidence>
<name>A0ABV6VYA9_9ACTN</name>
<comment type="caution">
    <text evidence="1">The sequence shown here is derived from an EMBL/GenBank/DDBJ whole genome shotgun (WGS) entry which is preliminary data.</text>
</comment>
<gene>
    <name evidence="1" type="ORF">ACEZDE_18845</name>
</gene>
<evidence type="ECO:0000313" key="1">
    <source>
        <dbReference type="EMBL" id="MFC1418673.1"/>
    </source>
</evidence>
<keyword evidence="2" id="KW-1185">Reference proteome</keyword>
<accession>A0ABV6VYA9</accession>
<sequence>MTATDHARGVDLAVKYLGFQVTSATTAADDARRHLTNALADGRAPRHLIRDMIQHDAKAALWERIAKNRRPADSPDDEDPIAAVRAAHTRLTENLINGYLTTRCTDLLDQADAHADHDAAVHVLRELAVIIAMADQPTAQAA</sequence>
<organism evidence="1 2">
    <name type="scientific">Streptacidiphilus cavernicola</name>
    <dbReference type="NCBI Taxonomy" id="3342716"/>
    <lineage>
        <taxon>Bacteria</taxon>
        <taxon>Bacillati</taxon>
        <taxon>Actinomycetota</taxon>
        <taxon>Actinomycetes</taxon>
        <taxon>Kitasatosporales</taxon>
        <taxon>Streptomycetaceae</taxon>
        <taxon>Streptacidiphilus</taxon>
    </lineage>
</organism>